<evidence type="ECO:0000313" key="1">
    <source>
        <dbReference type="EMBL" id="SNV62670.1"/>
    </source>
</evidence>
<gene>
    <name evidence="1" type="ORF">SAMEA4384403_00875</name>
</gene>
<protein>
    <submittedName>
        <fullName evidence="1">Uncharacterized protein</fullName>
    </submittedName>
</protein>
<dbReference type="KEGG" id="sste:SAMEA4384403_0875"/>
<reference evidence="1 2" key="1">
    <citation type="submission" date="2017-06" db="EMBL/GenBank/DDBJ databases">
        <authorList>
            <consortium name="Pathogen Informatics"/>
        </authorList>
    </citation>
    <scope>NUCLEOTIDE SEQUENCE [LARGE SCALE GENOMIC DNA]</scope>
    <source>
        <strain evidence="1 2">NCTC13839</strain>
    </source>
</reference>
<evidence type="ECO:0000313" key="2">
    <source>
        <dbReference type="Proteomes" id="UP000242084"/>
    </source>
</evidence>
<organism evidence="1 2">
    <name type="scientific">Mammaliicoccus stepanovicii</name>
    <dbReference type="NCBI Taxonomy" id="643214"/>
    <lineage>
        <taxon>Bacteria</taxon>
        <taxon>Bacillati</taxon>
        <taxon>Bacillota</taxon>
        <taxon>Bacilli</taxon>
        <taxon>Bacillales</taxon>
        <taxon>Staphylococcaceae</taxon>
        <taxon>Mammaliicoccus</taxon>
    </lineage>
</organism>
<keyword evidence="2" id="KW-1185">Reference proteome</keyword>
<sequence>MSTLVSNLNEFISALKEEKKEIELTQSMLIPYSIQLSKGTKIHGTRNKTVFIAFNSSEGISLEGDNKLENLSIQTMSNHRAIYIKSNEEDLGTIELNDLTVTGQVQLLTRAPQKVLKLKVDGLDIVSSDSRLGTEKPLAYGVTVYQGALTVYNYNQAEDSLIKADIQNVSIGRPNAPVIGTGIFIGGFGEDGGKVDLEYLHTKNIYSNGMIPFGQPTIITGGIFIVSGAHAKLIECEGAVTTYGVNDMVLDVWGEVDKWVCKDYIKSYGTSGIGFVNFGVVHDFVAEKPIETYGSGARGFNQYDGTIDKAQFDSIITYGDGSIGMQFSKPVGNIKILNDVITYGTTGESLVKGQIQELDAIAISLKPNGILKELNIGGNIETNGANILALSVEEDSQIESFNLNGNIQTASETNKAIDISEQSLLSEDVKNTINECVKS</sequence>
<dbReference type="RefSeq" id="WP_188350507.1">
    <property type="nucleotide sequence ID" value="NZ_BMDM01000002.1"/>
</dbReference>
<dbReference type="AlphaFoldDB" id="A0A239YV97"/>
<name>A0A239YV97_9STAP</name>
<proteinExistence type="predicted"/>
<accession>A0A239YV97</accession>
<dbReference type="Proteomes" id="UP000242084">
    <property type="component" value="Chromosome 1"/>
</dbReference>
<dbReference type="EMBL" id="LT906462">
    <property type="protein sequence ID" value="SNV62670.1"/>
    <property type="molecule type" value="Genomic_DNA"/>
</dbReference>